<dbReference type="Pfam" id="PF22504">
    <property type="entry name" value="DUF6993"/>
    <property type="match status" value="1"/>
</dbReference>
<evidence type="ECO:0000313" key="4">
    <source>
        <dbReference type="EMBL" id="MWB97371.1"/>
    </source>
</evidence>
<dbReference type="PROSITE" id="PS51257">
    <property type="entry name" value="PROKAR_LIPOPROTEIN"/>
    <property type="match status" value="1"/>
</dbReference>
<reference evidence="4 5" key="1">
    <citation type="submission" date="2019-12" db="EMBL/GenBank/DDBJ databases">
        <authorList>
            <person name="Kim Y.S."/>
        </authorList>
    </citation>
    <scope>NUCLEOTIDE SEQUENCE [LARGE SCALE GENOMIC DNA]</scope>
    <source>
        <strain evidence="4 5">MMS17-SY077</strain>
    </source>
</reference>
<proteinExistence type="predicted"/>
<keyword evidence="5" id="KW-1185">Reference proteome</keyword>
<dbReference type="Proteomes" id="UP000438182">
    <property type="component" value="Unassembled WGS sequence"/>
</dbReference>
<sequence length="162" mass="16304">MTRRTRAALAAAAAVFAFALTGCTGGTAPSPTPSASPSETTRPTGDAEPTQAIEFHPDGSAEDNLPFFDEVALGVIAANGSAGGHDFIDALVAGGFDKAAMQVTGDETTLGKPADSVQWSVDFAGECLIGQYGPASGGYHGVVRDELGTGGCLVGATRAIDW</sequence>
<feature type="domain" description="DUF6993" evidence="3">
    <location>
        <begin position="75"/>
        <end position="156"/>
    </location>
</feature>
<gene>
    <name evidence="4" type="ORF">GB864_02185</name>
</gene>
<dbReference type="InterPro" id="IPR054262">
    <property type="entry name" value="DUF6993"/>
</dbReference>
<feature type="chain" id="PRO_5039715602" description="DUF6993 domain-containing protein" evidence="2">
    <location>
        <begin position="20"/>
        <end position="162"/>
    </location>
</feature>
<protein>
    <recommendedName>
        <fullName evidence="3">DUF6993 domain-containing protein</fullName>
    </recommendedName>
</protein>
<evidence type="ECO:0000259" key="3">
    <source>
        <dbReference type="Pfam" id="PF22504"/>
    </source>
</evidence>
<keyword evidence="2" id="KW-0732">Signal</keyword>
<accession>A0A6I4NTB7</accession>
<feature type="signal peptide" evidence="2">
    <location>
        <begin position="1"/>
        <end position="19"/>
    </location>
</feature>
<dbReference type="AlphaFoldDB" id="A0A6I4NTB7"/>
<evidence type="ECO:0000256" key="1">
    <source>
        <dbReference type="SAM" id="MobiDB-lite"/>
    </source>
</evidence>
<dbReference type="EMBL" id="WSTA01000005">
    <property type="protein sequence ID" value="MWB97371.1"/>
    <property type="molecule type" value="Genomic_DNA"/>
</dbReference>
<evidence type="ECO:0000256" key="2">
    <source>
        <dbReference type="SAM" id="SignalP"/>
    </source>
</evidence>
<name>A0A6I4NTB7_9MICO</name>
<feature type="compositionally biased region" description="Low complexity" evidence="1">
    <location>
        <begin position="26"/>
        <end position="44"/>
    </location>
</feature>
<dbReference type="RefSeq" id="WP_160422715.1">
    <property type="nucleotide sequence ID" value="NZ_WSTA01000005.1"/>
</dbReference>
<evidence type="ECO:0000313" key="5">
    <source>
        <dbReference type="Proteomes" id="UP000438182"/>
    </source>
</evidence>
<organism evidence="4 5">
    <name type="scientific">Agromyces seonyuensis</name>
    <dbReference type="NCBI Taxonomy" id="2662446"/>
    <lineage>
        <taxon>Bacteria</taxon>
        <taxon>Bacillati</taxon>
        <taxon>Actinomycetota</taxon>
        <taxon>Actinomycetes</taxon>
        <taxon>Micrococcales</taxon>
        <taxon>Microbacteriaceae</taxon>
        <taxon>Agromyces</taxon>
    </lineage>
</organism>
<comment type="caution">
    <text evidence="4">The sequence shown here is derived from an EMBL/GenBank/DDBJ whole genome shotgun (WGS) entry which is preliminary data.</text>
</comment>
<feature type="region of interest" description="Disordered" evidence="1">
    <location>
        <begin position="26"/>
        <end position="59"/>
    </location>
</feature>